<evidence type="ECO:0000256" key="4">
    <source>
        <dbReference type="ARBA" id="ARBA00022840"/>
    </source>
</evidence>
<evidence type="ECO:0000259" key="8">
    <source>
        <dbReference type="PROSITE" id="PS50893"/>
    </source>
</evidence>
<feature type="transmembrane region" description="Helical" evidence="7">
    <location>
        <begin position="180"/>
        <end position="197"/>
    </location>
</feature>
<evidence type="ECO:0000256" key="3">
    <source>
        <dbReference type="ARBA" id="ARBA00022741"/>
    </source>
</evidence>
<dbReference type="PROSITE" id="PS50893">
    <property type="entry name" value="ABC_TRANSPORTER_2"/>
    <property type="match status" value="1"/>
</dbReference>
<dbReference type="InterPro" id="IPR003593">
    <property type="entry name" value="AAA+_ATPase"/>
</dbReference>
<keyword evidence="2 7" id="KW-0812">Transmembrane</keyword>
<dbReference type="InterPro" id="IPR027417">
    <property type="entry name" value="P-loop_NTPase"/>
</dbReference>
<keyword evidence="6 7" id="KW-0472">Membrane</keyword>
<proteinExistence type="predicted"/>
<dbReference type="Pfam" id="PF00664">
    <property type="entry name" value="ABC_membrane"/>
    <property type="match status" value="1"/>
</dbReference>
<evidence type="ECO:0000313" key="10">
    <source>
        <dbReference type="EMBL" id="KID49432.1"/>
    </source>
</evidence>
<dbReference type="InterPro" id="IPR017871">
    <property type="entry name" value="ABC_transporter-like_CS"/>
</dbReference>
<dbReference type="PATRIC" id="fig|1226633.4.peg.933"/>
<name>A0A0B4FQ23_9FUSO</name>
<comment type="subcellular location">
    <subcellularLocation>
        <location evidence="1">Cell membrane</location>
        <topology evidence="1">Multi-pass membrane protein</topology>
    </subcellularLocation>
</comment>
<evidence type="ECO:0000256" key="2">
    <source>
        <dbReference type="ARBA" id="ARBA00022692"/>
    </source>
</evidence>
<reference evidence="10 11" key="1">
    <citation type="submission" date="2013-08" db="EMBL/GenBank/DDBJ databases">
        <title>An opportunistic ruminal bacterium that causes liver abscesses in cattle.</title>
        <authorList>
            <person name="Benahmed F.H."/>
            <person name="Rasmussen M."/>
            <person name="Harbottle H."/>
            <person name="Soppet D."/>
            <person name="Nagaraja T.G."/>
            <person name="Davidson M."/>
        </authorList>
    </citation>
    <scope>NUCLEOTIDE SEQUENCE [LARGE SCALE GENOMIC DNA]</scope>
    <source>
        <strain evidence="10 11">B35</strain>
    </source>
</reference>
<evidence type="ECO:0000256" key="1">
    <source>
        <dbReference type="ARBA" id="ARBA00004651"/>
    </source>
</evidence>
<dbReference type="Gene3D" id="3.40.50.300">
    <property type="entry name" value="P-loop containing nucleotide triphosphate hydrolases"/>
    <property type="match status" value="1"/>
</dbReference>
<organism evidence="10 11">
    <name type="scientific">Fusobacterium necrophorum subsp. funduliforme B35</name>
    <dbReference type="NCBI Taxonomy" id="1226633"/>
    <lineage>
        <taxon>Bacteria</taxon>
        <taxon>Fusobacteriati</taxon>
        <taxon>Fusobacteriota</taxon>
        <taxon>Fusobacteriia</taxon>
        <taxon>Fusobacteriales</taxon>
        <taxon>Fusobacteriaceae</taxon>
        <taxon>Fusobacterium</taxon>
    </lineage>
</organism>
<dbReference type="SMART" id="SM00382">
    <property type="entry name" value="AAA"/>
    <property type="match status" value="1"/>
</dbReference>
<dbReference type="PROSITE" id="PS50929">
    <property type="entry name" value="ABC_TM1F"/>
    <property type="match status" value="1"/>
</dbReference>
<keyword evidence="4" id="KW-0067">ATP-binding</keyword>
<comment type="caution">
    <text evidence="10">The sequence shown here is derived from an EMBL/GenBank/DDBJ whole genome shotgun (WGS) entry which is preliminary data.</text>
</comment>
<feature type="transmembrane region" description="Helical" evidence="7">
    <location>
        <begin position="34"/>
        <end position="56"/>
    </location>
</feature>
<dbReference type="CDD" id="cd03251">
    <property type="entry name" value="ABCC_MsbA"/>
    <property type="match status" value="1"/>
</dbReference>
<keyword evidence="5 7" id="KW-1133">Transmembrane helix</keyword>
<dbReference type="FunFam" id="3.40.50.300:FF:000218">
    <property type="entry name" value="Multidrug ABC transporter ATP-binding protein"/>
    <property type="match status" value="1"/>
</dbReference>
<dbReference type="AlphaFoldDB" id="A0A0B4FQ23"/>
<dbReference type="GO" id="GO:0015421">
    <property type="term" value="F:ABC-type oligopeptide transporter activity"/>
    <property type="evidence" value="ECO:0007669"/>
    <property type="project" value="TreeGrafter"/>
</dbReference>
<dbReference type="EMBL" id="AUZI01000012">
    <property type="protein sequence ID" value="KID49432.1"/>
    <property type="molecule type" value="Genomic_DNA"/>
</dbReference>
<dbReference type="CDD" id="cd18549">
    <property type="entry name" value="ABC_6TM_YwjA_like"/>
    <property type="match status" value="1"/>
</dbReference>
<dbReference type="Proteomes" id="UP000031184">
    <property type="component" value="Unassembled WGS sequence"/>
</dbReference>
<dbReference type="InterPro" id="IPR003439">
    <property type="entry name" value="ABC_transporter-like_ATP-bd"/>
</dbReference>
<dbReference type="InterPro" id="IPR011527">
    <property type="entry name" value="ABC1_TM_dom"/>
</dbReference>
<accession>A0A0B4FQ23</accession>
<feature type="transmembrane region" description="Helical" evidence="7">
    <location>
        <begin position="68"/>
        <end position="88"/>
    </location>
</feature>
<evidence type="ECO:0000256" key="6">
    <source>
        <dbReference type="ARBA" id="ARBA00023136"/>
    </source>
</evidence>
<gene>
    <name evidence="10" type="ORF">C095_04605</name>
</gene>
<dbReference type="PANTHER" id="PTHR43394:SF1">
    <property type="entry name" value="ATP-BINDING CASSETTE SUB-FAMILY B MEMBER 10, MITOCHONDRIAL"/>
    <property type="match status" value="1"/>
</dbReference>
<evidence type="ECO:0000259" key="9">
    <source>
        <dbReference type="PROSITE" id="PS50929"/>
    </source>
</evidence>
<evidence type="ECO:0000256" key="5">
    <source>
        <dbReference type="ARBA" id="ARBA00022989"/>
    </source>
</evidence>
<dbReference type="Pfam" id="PF00005">
    <property type="entry name" value="ABC_tran"/>
    <property type="match status" value="1"/>
</dbReference>
<protein>
    <submittedName>
        <fullName evidence="10">Thiamine ABC transporter permease</fullName>
    </submittedName>
</protein>
<dbReference type="InterPro" id="IPR039421">
    <property type="entry name" value="Type_1_exporter"/>
</dbReference>
<feature type="domain" description="ABC transporter" evidence="8">
    <location>
        <begin position="355"/>
        <end position="590"/>
    </location>
</feature>
<evidence type="ECO:0000313" key="11">
    <source>
        <dbReference type="Proteomes" id="UP000031184"/>
    </source>
</evidence>
<dbReference type="SUPFAM" id="SSF52540">
    <property type="entry name" value="P-loop containing nucleoside triphosphate hydrolases"/>
    <property type="match status" value="1"/>
</dbReference>
<dbReference type="GO" id="GO:0005886">
    <property type="term" value="C:plasma membrane"/>
    <property type="evidence" value="ECO:0007669"/>
    <property type="project" value="UniProtKB-SubCell"/>
</dbReference>
<feature type="domain" description="ABC transmembrane type-1" evidence="9">
    <location>
        <begin position="41"/>
        <end position="321"/>
    </location>
</feature>
<feature type="transmembrane region" description="Helical" evidence="7">
    <location>
        <begin position="271"/>
        <end position="289"/>
    </location>
</feature>
<dbReference type="InterPro" id="IPR036640">
    <property type="entry name" value="ABC1_TM_sf"/>
</dbReference>
<dbReference type="Gene3D" id="1.20.1560.10">
    <property type="entry name" value="ABC transporter type 1, transmembrane domain"/>
    <property type="match status" value="1"/>
</dbReference>
<dbReference type="GO" id="GO:0016887">
    <property type="term" value="F:ATP hydrolysis activity"/>
    <property type="evidence" value="ECO:0007669"/>
    <property type="project" value="InterPro"/>
</dbReference>
<keyword evidence="3" id="KW-0547">Nucleotide-binding</keyword>
<evidence type="ECO:0000256" key="7">
    <source>
        <dbReference type="SAM" id="Phobius"/>
    </source>
</evidence>
<sequence>MRNEGKEEKMRNRHYSTKELIRRFLPYFSKYRHILFFDLTCAAFTTLCDLALPLILRFITQTGMKDLSLLSPGLILKLGALYIVLRLVDTSANYFMANVGHVMGARIETDMRRDVFNHLQGLSYSFYNENKSGQILTRITTDLFDVTEFAHHCPEEFFIAGIKILISFIILVNINLPLTLLLFVMIPLMILSVYTFNQKMRNAQKEQRNHIGEINSGIENNILGAKVVKSFANEEMEKEKFEVQNQQFLGIKKSFYKYMASFHTISRLYDGLMYVTVIVVGSMFMLQGKLSSGDLFLYALYISTLLSTVKRIVEFMEQFQKGMTGIERFLEIMDTETDIQDSENAKSVKKVKGDIVFEGVGFRYQSTGESVLENLNFSIEAGKNVAIVGPSGVGKTTICNLIPRFYDVTEGAIYLDGENIRDLKVQDLRQNIGIVQQDVYLFSGTVFENIEYGKPGANLKEIEEAARLAGAYEFIEALPEKFDTHIGERGTKLSGGQKQRISIARVFLKNPPILILDEATSALDNQSEKVVQSSLELLSKGRTTITIAHRLSTIMNADEILVLTEQGIVERGKHSELLEKQGFYHELYYGNQWRQK</sequence>
<dbReference type="PROSITE" id="PS00211">
    <property type="entry name" value="ABC_TRANSPORTER_1"/>
    <property type="match status" value="1"/>
</dbReference>
<dbReference type="GO" id="GO:0005524">
    <property type="term" value="F:ATP binding"/>
    <property type="evidence" value="ECO:0007669"/>
    <property type="project" value="UniProtKB-KW"/>
</dbReference>
<dbReference type="SUPFAM" id="SSF90123">
    <property type="entry name" value="ABC transporter transmembrane region"/>
    <property type="match status" value="1"/>
</dbReference>
<dbReference type="PANTHER" id="PTHR43394">
    <property type="entry name" value="ATP-DEPENDENT PERMEASE MDL1, MITOCHONDRIAL"/>
    <property type="match status" value="1"/>
</dbReference>